<dbReference type="SUPFAM" id="SSF48019">
    <property type="entry name" value="post-AAA+ oligomerization domain-like"/>
    <property type="match status" value="1"/>
</dbReference>
<feature type="domain" description="DNA polymerase III delta subunit-like C-terminal" evidence="10">
    <location>
        <begin position="191"/>
        <end position="310"/>
    </location>
</feature>
<evidence type="ECO:0000313" key="11">
    <source>
        <dbReference type="EMBL" id="KKN97099.1"/>
    </source>
</evidence>
<dbReference type="InterPro" id="IPR010372">
    <property type="entry name" value="DNA_pol3_delta_N"/>
</dbReference>
<dbReference type="Pfam" id="PF06144">
    <property type="entry name" value="DNA_pol3_delta"/>
    <property type="match status" value="1"/>
</dbReference>
<dbReference type="PANTHER" id="PTHR34388">
    <property type="entry name" value="DNA POLYMERASE III SUBUNIT DELTA"/>
    <property type="match status" value="1"/>
</dbReference>
<dbReference type="InterPro" id="IPR027417">
    <property type="entry name" value="P-loop_NTPase"/>
</dbReference>
<evidence type="ECO:0000259" key="10">
    <source>
        <dbReference type="Pfam" id="PF21694"/>
    </source>
</evidence>
<dbReference type="AlphaFoldDB" id="A0A0F9UZC0"/>
<comment type="catalytic activity">
    <reaction evidence="8">
        <text>DNA(n) + a 2'-deoxyribonucleoside 5'-triphosphate = DNA(n+1) + diphosphate</text>
        <dbReference type="Rhea" id="RHEA:22508"/>
        <dbReference type="Rhea" id="RHEA-COMP:17339"/>
        <dbReference type="Rhea" id="RHEA-COMP:17340"/>
        <dbReference type="ChEBI" id="CHEBI:33019"/>
        <dbReference type="ChEBI" id="CHEBI:61560"/>
        <dbReference type="ChEBI" id="CHEBI:173112"/>
        <dbReference type="EC" id="2.7.7.7"/>
    </reaction>
</comment>
<comment type="caution">
    <text evidence="11">The sequence shown here is derived from an EMBL/GenBank/DDBJ whole genome shotgun (WGS) entry which is preliminary data.</text>
</comment>
<organism evidence="11">
    <name type="scientific">marine sediment metagenome</name>
    <dbReference type="NCBI Taxonomy" id="412755"/>
    <lineage>
        <taxon>unclassified sequences</taxon>
        <taxon>metagenomes</taxon>
        <taxon>ecological metagenomes</taxon>
    </lineage>
</organism>
<keyword evidence="4" id="KW-0548">Nucleotidyltransferase</keyword>
<evidence type="ECO:0000256" key="1">
    <source>
        <dbReference type="ARBA" id="ARBA00012417"/>
    </source>
</evidence>
<sequence length="311" mass="36671">MIIFLYGQDTYRSRQKVNEIVDHYKKTYKDGFNLKHFDFKKDDYNDFQNEIQSIPMFAGKKLIVLKNAILNENFQTNFIKDSKKLINSKDIILFYEDKDIPVKGKLFKFLKKHVKSQEFRSLSGQPLINWVKKEFKNLGSTIDQKPLEKLIAFIGNDLWRLNKEIQKLVAYKYNQKIETNDIELLIRPKIETDIFKTIDAIAARNRRSAFSLIHQHLEKGDSPLYLLSMINFQFRNLLIMKSHKFNTGYLSTSPKRWGMHPYVARKAVEQSRKFSLDELKKIYQKIFQFDLAIKTGKVDAKTALDLLVAEI</sequence>
<comment type="similarity">
    <text evidence="7">Belongs to the DNA polymerase HolA subunit family.</text>
</comment>
<dbReference type="GO" id="GO:0003887">
    <property type="term" value="F:DNA-directed DNA polymerase activity"/>
    <property type="evidence" value="ECO:0007669"/>
    <property type="project" value="UniProtKB-KW"/>
</dbReference>
<evidence type="ECO:0000259" key="9">
    <source>
        <dbReference type="Pfam" id="PF06144"/>
    </source>
</evidence>
<keyword evidence="6" id="KW-0239">DNA-directed DNA polymerase</keyword>
<keyword evidence="3" id="KW-0808">Transferase</keyword>
<dbReference type="Gene3D" id="1.10.8.60">
    <property type="match status" value="1"/>
</dbReference>
<keyword evidence="5" id="KW-0235">DNA replication</keyword>
<protein>
    <recommendedName>
        <fullName evidence="2">DNA polymerase III subunit delta</fullName>
        <ecNumber evidence="1">2.7.7.7</ecNumber>
    </recommendedName>
</protein>
<dbReference type="InterPro" id="IPR048466">
    <property type="entry name" value="DNA_pol3_delta-like_C"/>
</dbReference>
<dbReference type="PANTHER" id="PTHR34388:SF1">
    <property type="entry name" value="DNA POLYMERASE III SUBUNIT DELTA"/>
    <property type="match status" value="1"/>
</dbReference>
<dbReference type="EC" id="2.7.7.7" evidence="1"/>
<evidence type="ECO:0000256" key="7">
    <source>
        <dbReference type="ARBA" id="ARBA00034754"/>
    </source>
</evidence>
<dbReference type="GO" id="GO:0009360">
    <property type="term" value="C:DNA polymerase III complex"/>
    <property type="evidence" value="ECO:0007669"/>
    <property type="project" value="InterPro"/>
</dbReference>
<dbReference type="InterPro" id="IPR008921">
    <property type="entry name" value="DNA_pol3_clamp-load_cplx_C"/>
</dbReference>
<dbReference type="Gene3D" id="1.20.272.10">
    <property type="match status" value="1"/>
</dbReference>
<dbReference type="InterPro" id="IPR005790">
    <property type="entry name" value="DNA_polIII_delta"/>
</dbReference>
<evidence type="ECO:0000256" key="4">
    <source>
        <dbReference type="ARBA" id="ARBA00022695"/>
    </source>
</evidence>
<evidence type="ECO:0000256" key="5">
    <source>
        <dbReference type="ARBA" id="ARBA00022705"/>
    </source>
</evidence>
<name>A0A0F9UZC0_9ZZZZ</name>
<evidence type="ECO:0000256" key="2">
    <source>
        <dbReference type="ARBA" id="ARBA00017703"/>
    </source>
</evidence>
<dbReference type="SUPFAM" id="SSF52540">
    <property type="entry name" value="P-loop containing nucleoside triphosphate hydrolases"/>
    <property type="match status" value="1"/>
</dbReference>
<evidence type="ECO:0000256" key="8">
    <source>
        <dbReference type="ARBA" id="ARBA00049244"/>
    </source>
</evidence>
<dbReference type="NCBIfam" id="TIGR01128">
    <property type="entry name" value="holA"/>
    <property type="match status" value="1"/>
</dbReference>
<dbReference type="EMBL" id="LAZR01000060">
    <property type="protein sequence ID" value="KKN97099.1"/>
    <property type="molecule type" value="Genomic_DNA"/>
</dbReference>
<evidence type="ECO:0000256" key="3">
    <source>
        <dbReference type="ARBA" id="ARBA00022679"/>
    </source>
</evidence>
<feature type="domain" description="DNA polymerase III delta N-terminal" evidence="9">
    <location>
        <begin position="4"/>
        <end position="115"/>
    </location>
</feature>
<dbReference type="Gene3D" id="3.40.50.300">
    <property type="entry name" value="P-loop containing nucleotide triphosphate hydrolases"/>
    <property type="match status" value="1"/>
</dbReference>
<reference evidence="11" key="1">
    <citation type="journal article" date="2015" name="Nature">
        <title>Complex archaea that bridge the gap between prokaryotes and eukaryotes.</title>
        <authorList>
            <person name="Spang A."/>
            <person name="Saw J.H."/>
            <person name="Jorgensen S.L."/>
            <person name="Zaremba-Niedzwiedzka K."/>
            <person name="Martijn J."/>
            <person name="Lind A.E."/>
            <person name="van Eijk R."/>
            <person name="Schleper C."/>
            <person name="Guy L."/>
            <person name="Ettema T.J."/>
        </authorList>
    </citation>
    <scope>NUCLEOTIDE SEQUENCE</scope>
</reference>
<evidence type="ECO:0000256" key="6">
    <source>
        <dbReference type="ARBA" id="ARBA00022932"/>
    </source>
</evidence>
<proteinExistence type="inferred from homology"/>
<dbReference type="GO" id="GO:0003677">
    <property type="term" value="F:DNA binding"/>
    <property type="evidence" value="ECO:0007669"/>
    <property type="project" value="InterPro"/>
</dbReference>
<dbReference type="GO" id="GO:0006261">
    <property type="term" value="P:DNA-templated DNA replication"/>
    <property type="evidence" value="ECO:0007669"/>
    <property type="project" value="TreeGrafter"/>
</dbReference>
<accession>A0A0F9UZC0</accession>
<gene>
    <name evidence="11" type="ORF">LCGC14_0160570</name>
</gene>
<dbReference type="Pfam" id="PF21694">
    <property type="entry name" value="DNA_pol3_delta_C"/>
    <property type="match status" value="1"/>
</dbReference>